<name>A0A437UCF1_9FLAO</name>
<keyword evidence="3" id="KW-1185">Reference proteome</keyword>
<accession>A0A437UCF1</accession>
<gene>
    <name evidence="2" type="ORF">EH230_10010</name>
</gene>
<proteinExistence type="predicted"/>
<dbReference type="Pfam" id="PF14905">
    <property type="entry name" value="OMP_b-brl_3"/>
    <property type="match status" value="1"/>
</dbReference>
<evidence type="ECO:0000313" key="2">
    <source>
        <dbReference type="EMBL" id="RVU91208.1"/>
    </source>
</evidence>
<feature type="domain" description="Outer membrane protein beta-barrel" evidence="1">
    <location>
        <begin position="2"/>
        <end position="58"/>
    </location>
</feature>
<comment type="caution">
    <text evidence="2">The sequence shown here is derived from an EMBL/GenBank/DDBJ whole genome shotgun (WGS) entry which is preliminary data.</text>
</comment>
<evidence type="ECO:0000259" key="1">
    <source>
        <dbReference type="Pfam" id="PF14905"/>
    </source>
</evidence>
<sequence>MLSSAVKKAFFDGKLDCSAGVNDLFYSNRRRTKVDFENQNWNYNAKDDTRRLVVSINYNFGKIKVTERKTTGNEEEKKRLNK</sequence>
<dbReference type="AlphaFoldDB" id="A0A437UCF1"/>
<evidence type="ECO:0000313" key="3">
    <source>
        <dbReference type="Proteomes" id="UP000288951"/>
    </source>
</evidence>
<dbReference type="Proteomes" id="UP000288951">
    <property type="component" value="Unassembled WGS sequence"/>
</dbReference>
<dbReference type="EMBL" id="RQSM01000003">
    <property type="protein sequence ID" value="RVU91208.1"/>
    <property type="molecule type" value="Genomic_DNA"/>
</dbReference>
<organism evidence="2 3">
    <name type="scientific">Flavobacterium columnare</name>
    <dbReference type="NCBI Taxonomy" id="996"/>
    <lineage>
        <taxon>Bacteria</taxon>
        <taxon>Pseudomonadati</taxon>
        <taxon>Bacteroidota</taxon>
        <taxon>Flavobacteriia</taxon>
        <taxon>Flavobacteriales</taxon>
        <taxon>Flavobacteriaceae</taxon>
        <taxon>Flavobacterium</taxon>
    </lineage>
</organism>
<dbReference type="RefSeq" id="WP_127823501.1">
    <property type="nucleotide sequence ID" value="NZ_RQSM01000003.1"/>
</dbReference>
<dbReference type="InterPro" id="IPR041700">
    <property type="entry name" value="OMP_b-brl_3"/>
</dbReference>
<dbReference type="OrthoDB" id="8764943at2"/>
<protein>
    <recommendedName>
        <fullName evidence="1">Outer membrane protein beta-barrel domain-containing protein</fullName>
    </recommendedName>
</protein>
<reference evidence="2" key="1">
    <citation type="submission" date="2018-12" db="EMBL/GenBank/DDBJ databases">
        <title>Draft genome sequence of Flaovobacterium columnare ARS1 isolated from channel catfish in Alabama.</title>
        <authorList>
            <person name="Cai W."/>
            <person name="Arias C."/>
        </authorList>
    </citation>
    <scope>NUCLEOTIDE SEQUENCE [LARGE SCALE GENOMIC DNA]</scope>
    <source>
        <strain evidence="2">ARS1</strain>
    </source>
</reference>